<dbReference type="CDD" id="cd16833">
    <property type="entry name" value="YfiH"/>
    <property type="match status" value="1"/>
</dbReference>
<keyword evidence="5" id="KW-0378">Hydrolase</keyword>
<evidence type="ECO:0000256" key="8">
    <source>
        <dbReference type="ARBA" id="ARBA00048968"/>
    </source>
</evidence>
<dbReference type="NCBIfam" id="TIGR00726">
    <property type="entry name" value="peptidoglycan editing factor PgeF"/>
    <property type="match status" value="1"/>
</dbReference>
<dbReference type="InterPro" id="IPR038371">
    <property type="entry name" value="Cu_polyphenol_OxRdtase_sf"/>
</dbReference>
<protein>
    <recommendedName>
        <fullName evidence="10">Purine nucleoside phosphorylase</fullName>
    </recommendedName>
</protein>
<dbReference type="AlphaFoldDB" id="A0AAD0SEB7"/>
<evidence type="ECO:0000313" key="11">
    <source>
        <dbReference type="EMBL" id="AXW85691.1"/>
    </source>
</evidence>
<dbReference type="InterPro" id="IPR003730">
    <property type="entry name" value="Cu_polyphenol_OxRdtase"/>
</dbReference>
<gene>
    <name evidence="11" type="ORF">CKQ53_00940</name>
</gene>
<reference evidence="11 12" key="1">
    <citation type="submission" date="2017-08" db="EMBL/GenBank/DDBJ databases">
        <title>Comparative genomics of bacteria isolated from necrotic lesions of AOD affected trees.</title>
        <authorList>
            <person name="Doonan J."/>
            <person name="Denman S."/>
            <person name="McDonald J.E."/>
        </authorList>
    </citation>
    <scope>NUCLEOTIDE SEQUENCE [LARGE SCALE GENOMIC DNA]</scope>
    <source>
        <strain evidence="11 12">477</strain>
    </source>
</reference>
<organism evidence="11 12">
    <name type="scientific">Lonsdalea britannica</name>
    <dbReference type="NCBI Taxonomy" id="1082704"/>
    <lineage>
        <taxon>Bacteria</taxon>
        <taxon>Pseudomonadati</taxon>
        <taxon>Pseudomonadota</taxon>
        <taxon>Gammaproteobacteria</taxon>
        <taxon>Enterobacterales</taxon>
        <taxon>Pectobacteriaceae</taxon>
        <taxon>Lonsdalea</taxon>
    </lineage>
</organism>
<dbReference type="Pfam" id="PF02578">
    <property type="entry name" value="Cu-oxidase_4"/>
    <property type="match status" value="1"/>
</dbReference>
<dbReference type="PANTHER" id="PTHR30616:SF2">
    <property type="entry name" value="PURINE NUCLEOSIDE PHOSPHORYLASE LACC1"/>
    <property type="match status" value="1"/>
</dbReference>
<comment type="catalytic activity">
    <reaction evidence="1">
        <text>inosine + phosphate = alpha-D-ribose 1-phosphate + hypoxanthine</text>
        <dbReference type="Rhea" id="RHEA:27646"/>
        <dbReference type="ChEBI" id="CHEBI:17368"/>
        <dbReference type="ChEBI" id="CHEBI:17596"/>
        <dbReference type="ChEBI" id="CHEBI:43474"/>
        <dbReference type="ChEBI" id="CHEBI:57720"/>
        <dbReference type="EC" id="2.4.2.1"/>
    </reaction>
    <physiologicalReaction direction="left-to-right" evidence="1">
        <dbReference type="Rhea" id="RHEA:27647"/>
    </physiologicalReaction>
</comment>
<evidence type="ECO:0000256" key="3">
    <source>
        <dbReference type="ARBA" id="ARBA00022679"/>
    </source>
</evidence>
<evidence type="ECO:0000256" key="10">
    <source>
        <dbReference type="RuleBase" id="RU361274"/>
    </source>
</evidence>
<evidence type="ECO:0000256" key="4">
    <source>
        <dbReference type="ARBA" id="ARBA00022723"/>
    </source>
</evidence>
<evidence type="ECO:0000313" key="12">
    <source>
        <dbReference type="Proteomes" id="UP000263881"/>
    </source>
</evidence>
<comment type="catalytic activity">
    <reaction evidence="9">
        <text>S-methyl-5'-thioadenosine + phosphate = 5-(methylsulfanyl)-alpha-D-ribose 1-phosphate + adenine</text>
        <dbReference type="Rhea" id="RHEA:11852"/>
        <dbReference type="ChEBI" id="CHEBI:16708"/>
        <dbReference type="ChEBI" id="CHEBI:17509"/>
        <dbReference type="ChEBI" id="CHEBI:43474"/>
        <dbReference type="ChEBI" id="CHEBI:58533"/>
        <dbReference type="EC" id="2.4.2.28"/>
    </reaction>
    <physiologicalReaction direction="left-to-right" evidence="9">
        <dbReference type="Rhea" id="RHEA:11853"/>
    </physiologicalReaction>
</comment>
<dbReference type="SUPFAM" id="SSF64438">
    <property type="entry name" value="CNF1/YfiH-like putative cysteine hydrolases"/>
    <property type="match status" value="1"/>
</dbReference>
<keyword evidence="6" id="KW-0862">Zinc</keyword>
<evidence type="ECO:0000256" key="1">
    <source>
        <dbReference type="ARBA" id="ARBA00000553"/>
    </source>
</evidence>
<dbReference type="PANTHER" id="PTHR30616">
    <property type="entry name" value="UNCHARACTERIZED PROTEIN YFIH"/>
    <property type="match status" value="1"/>
</dbReference>
<sequence length="240" mass="25824">MLIQPDWPAPATIRACSTTRHGGCSREPYASLNLGNHVGDDIACVAENRRRLVAGGALPAQPHWLQQVHGTQVVNLDEATPATTGDAVYTSRPGKVCAVMTADCLPVLFCSVKGDEAAAAHAGWRGLQAGVLEQTLKAFRAAPSEMMAWLGPAIGPQQFEVGAEVREAFMASDPAAAQAFVAHDDKYMADIFQLARLRLRAAGVSRIYGGEYCTVSHPQQFFSYRRDGVTGRMASLIWLI</sequence>
<keyword evidence="4" id="KW-0479">Metal-binding</keyword>
<keyword evidence="12" id="KW-1185">Reference proteome</keyword>
<proteinExistence type="inferred from homology"/>
<comment type="similarity">
    <text evidence="2 10">Belongs to the purine nucleoside phosphorylase YfiH/LACC1 family.</text>
</comment>
<dbReference type="Proteomes" id="UP000263881">
    <property type="component" value="Chromosome"/>
</dbReference>
<comment type="catalytic activity">
    <reaction evidence="7">
        <text>adenosine + H2O + H(+) = inosine + NH4(+)</text>
        <dbReference type="Rhea" id="RHEA:24408"/>
        <dbReference type="ChEBI" id="CHEBI:15377"/>
        <dbReference type="ChEBI" id="CHEBI:15378"/>
        <dbReference type="ChEBI" id="CHEBI:16335"/>
        <dbReference type="ChEBI" id="CHEBI:17596"/>
        <dbReference type="ChEBI" id="CHEBI:28938"/>
        <dbReference type="EC" id="3.5.4.4"/>
    </reaction>
    <physiologicalReaction direction="left-to-right" evidence="7">
        <dbReference type="Rhea" id="RHEA:24409"/>
    </physiologicalReaction>
</comment>
<dbReference type="NCBIfam" id="NF007998">
    <property type="entry name" value="PRK10723.1"/>
    <property type="match status" value="1"/>
</dbReference>
<name>A0AAD0SEB7_9GAMM</name>
<dbReference type="InterPro" id="IPR011324">
    <property type="entry name" value="Cytotoxic_necrot_fac-like_cat"/>
</dbReference>
<accession>A0AAD0SEB7</accession>
<comment type="catalytic activity">
    <reaction evidence="8">
        <text>adenosine + phosphate = alpha-D-ribose 1-phosphate + adenine</text>
        <dbReference type="Rhea" id="RHEA:27642"/>
        <dbReference type="ChEBI" id="CHEBI:16335"/>
        <dbReference type="ChEBI" id="CHEBI:16708"/>
        <dbReference type="ChEBI" id="CHEBI:43474"/>
        <dbReference type="ChEBI" id="CHEBI:57720"/>
        <dbReference type="EC" id="2.4.2.1"/>
    </reaction>
    <physiologicalReaction direction="left-to-right" evidence="8">
        <dbReference type="Rhea" id="RHEA:27643"/>
    </physiologicalReaction>
</comment>
<dbReference type="GO" id="GO:0016787">
    <property type="term" value="F:hydrolase activity"/>
    <property type="evidence" value="ECO:0007669"/>
    <property type="project" value="UniProtKB-KW"/>
</dbReference>
<dbReference type="GO" id="GO:0017061">
    <property type="term" value="F:S-methyl-5-thioadenosine phosphorylase activity"/>
    <property type="evidence" value="ECO:0007669"/>
    <property type="project" value="UniProtKB-EC"/>
</dbReference>
<evidence type="ECO:0000256" key="9">
    <source>
        <dbReference type="ARBA" id="ARBA00049893"/>
    </source>
</evidence>
<dbReference type="Gene3D" id="3.60.140.10">
    <property type="entry name" value="CNF1/YfiH-like putative cysteine hydrolases"/>
    <property type="match status" value="1"/>
</dbReference>
<keyword evidence="3" id="KW-0808">Transferase</keyword>
<dbReference type="EMBL" id="CP023009">
    <property type="protein sequence ID" value="AXW85691.1"/>
    <property type="molecule type" value="Genomic_DNA"/>
</dbReference>
<dbReference type="GO" id="GO:0005507">
    <property type="term" value="F:copper ion binding"/>
    <property type="evidence" value="ECO:0007669"/>
    <property type="project" value="TreeGrafter"/>
</dbReference>
<dbReference type="KEGG" id="lbq:CKQ53_00940"/>
<evidence type="ECO:0000256" key="6">
    <source>
        <dbReference type="ARBA" id="ARBA00022833"/>
    </source>
</evidence>
<evidence type="ECO:0000256" key="7">
    <source>
        <dbReference type="ARBA" id="ARBA00047989"/>
    </source>
</evidence>
<evidence type="ECO:0000256" key="2">
    <source>
        <dbReference type="ARBA" id="ARBA00007353"/>
    </source>
</evidence>
<dbReference type="RefSeq" id="WP_085653073.1">
    <property type="nucleotide sequence ID" value="NZ_CP023009.1"/>
</dbReference>
<evidence type="ECO:0000256" key="5">
    <source>
        <dbReference type="ARBA" id="ARBA00022801"/>
    </source>
</evidence>